<dbReference type="GO" id="GO:0006508">
    <property type="term" value="P:proteolysis"/>
    <property type="evidence" value="ECO:0007669"/>
    <property type="project" value="UniProtKB-KW"/>
</dbReference>
<accession>E7GMU5</accession>
<evidence type="ECO:0000256" key="4">
    <source>
        <dbReference type="SAM" id="MobiDB-lite"/>
    </source>
</evidence>
<reference evidence="6 7" key="1">
    <citation type="submission" date="2010-12" db="EMBL/GenBank/DDBJ databases">
        <title>The Genome Sequence of Clostridium symbiosum strain WAL-14163.</title>
        <authorList>
            <person name="Earl A."/>
            <person name="Ward D."/>
            <person name="Feldgarden M."/>
            <person name="Gevers D."/>
            <person name="Finegold S.M."/>
            <person name="Summanen P.H."/>
            <person name="Molitoris D.R."/>
            <person name="Vaisanen M.L."/>
            <person name="Daigneault M."/>
            <person name="Young S.K."/>
            <person name="Zeng Q."/>
            <person name="Gargeya S."/>
            <person name="Fitzgerald M."/>
            <person name="Haas B."/>
            <person name="Abouelleil A."/>
            <person name="Alvarado L."/>
            <person name="Arachchi H.M."/>
            <person name="Berlin A."/>
            <person name="Brown A."/>
            <person name="Chapman S.B."/>
            <person name="Chen Z."/>
            <person name="Dunbar C."/>
            <person name="Freedman E."/>
            <person name="Gearin G."/>
            <person name="Gellesch M."/>
            <person name="Goldberg J."/>
            <person name="Griggs A."/>
            <person name="Gujja S."/>
            <person name="Heilman E."/>
            <person name="Heiman D."/>
            <person name="Howarth C."/>
            <person name="Larson L."/>
            <person name="Lui A."/>
            <person name="MacDonald P.J.P."/>
            <person name="Mehta T."/>
            <person name="Montmayeur A."/>
            <person name="Murphy C."/>
            <person name="Neiman D."/>
            <person name="Pearson M."/>
            <person name="Priest M."/>
            <person name="Roberts A."/>
            <person name="Saif S."/>
            <person name="Shea T."/>
            <person name="Shenoy N."/>
            <person name="Sisk P."/>
            <person name="Stolte C."/>
            <person name="Sykes S."/>
            <person name="White J."/>
            <person name="Yandava C."/>
            <person name="Nusbaum C."/>
            <person name="Birren B."/>
        </authorList>
    </citation>
    <scope>NUCLEOTIDE SEQUENCE [LARGE SCALE GENOMIC DNA]</scope>
    <source>
        <strain evidence="6 7">WAL-14163</strain>
    </source>
</reference>
<dbReference type="HOGENOM" id="CLU_446036_0_0_9"/>
<comment type="caution">
    <text evidence="6">The sequence shown here is derived from an EMBL/GenBank/DDBJ whole genome shotgun (WGS) entry which is preliminary data.</text>
</comment>
<dbReference type="AlphaFoldDB" id="E7GMU5"/>
<evidence type="ECO:0000313" key="7">
    <source>
        <dbReference type="Proteomes" id="UP000002970"/>
    </source>
</evidence>
<keyword evidence="7" id="KW-1185">Reference proteome</keyword>
<dbReference type="Pfam" id="PF04586">
    <property type="entry name" value="Peptidase_S78"/>
    <property type="match status" value="1"/>
</dbReference>
<dbReference type="RefSeq" id="WP_003500511.1">
    <property type="nucleotide sequence ID" value="NZ_GL834310.1"/>
</dbReference>
<dbReference type="EMBL" id="ADLQ01000051">
    <property type="protein sequence ID" value="EGA93833.1"/>
    <property type="molecule type" value="Genomic_DNA"/>
</dbReference>
<keyword evidence="2" id="KW-0645">Protease</keyword>
<keyword evidence="3" id="KW-0378">Hydrolase</keyword>
<dbReference type="GO" id="GO:0008233">
    <property type="term" value="F:peptidase activity"/>
    <property type="evidence" value="ECO:0007669"/>
    <property type="project" value="UniProtKB-KW"/>
</dbReference>
<evidence type="ECO:0000256" key="3">
    <source>
        <dbReference type="ARBA" id="ARBA00022801"/>
    </source>
</evidence>
<evidence type="ECO:0000313" key="6">
    <source>
        <dbReference type="EMBL" id="EGA93833.1"/>
    </source>
</evidence>
<proteinExistence type="predicted"/>
<dbReference type="STRING" id="1512.GCA_900049235_02452"/>
<evidence type="ECO:0000256" key="2">
    <source>
        <dbReference type="ARBA" id="ARBA00022670"/>
    </source>
</evidence>
<feature type="region of interest" description="Disordered" evidence="4">
    <location>
        <begin position="206"/>
        <end position="232"/>
    </location>
</feature>
<dbReference type="Proteomes" id="UP000002970">
    <property type="component" value="Unassembled WGS sequence"/>
</dbReference>
<gene>
    <name evidence="6" type="ORF">HMPREF9474_02269</name>
</gene>
<evidence type="ECO:0000256" key="1">
    <source>
        <dbReference type="ARBA" id="ARBA00022612"/>
    </source>
</evidence>
<sequence length="623" mass="69158">MKYDFGGWATRNDLQCADGRVIKKDAFKGQNGQTVPLVWMHNYADPANVLGLAHLENRDEGVYAFCEFNDTESGKTARELVKHGDVQSLSIFANQLKQAGHDVVHGIIREVSLVLAGANPGAFIDDVVMHGDGETGIVIGYNEMIMGQLEHSADKPDKKKEKEKIEPNDKSDNGEKKDDKVETIEDIFKSMNEKQQTAVFAMMAEFVDKENPKKEDDESKGGDDNMKHNVFDTDKRDDKSFLSHADQEEILKLAKTSQVGTFQTALEIYANENALQHDALASGFAQTGDGNVTLLFPEYKDVRPGAPELITNDQGWITTVMNKVHKSPISRIRTSQVDIRNIDALKAKGHTKGKQKKQTGNFKLVRRTTDPQTVYVKSALHRDDIIDITDFDYVAYLYNIDRLMLNEELATAIMLGDGRDDGDEGKISPDHIRPIWLDDDLYTIHVDLDVAAAKKELQGTNTAANFGENYIIAEAMINTVLYAREDYKGTGTPDLFITPHMLNQMLLARDINGRRIYSSKTELATALNVGSINTAEQFEGKTRTTSDSKKKKLVAIIANLADYSLGATKGGEVTHFTQFDIDFNQEKSLLETRCSGALTRVYSAIAIEEDVTTASSGSEDHTA</sequence>
<evidence type="ECO:0000259" key="5">
    <source>
        <dbReference type="Pfam" id="PF04586"/>
    </source>
</evidence>
<dbReference type="eggNOG" id="ENOG502Z9D1">
    <property type="taxonomic scope" value="Bacteria"/>
</dbReference>
<keyword evidence="1" id="KW-1188">Viral release from host cell</keyword>
<protein>
    <recommendedName>
        <fullName evidence="5">Prohead serine protease domain-containing protein</fullName>
    </recommendedName>
</protein>
<dbReference type="InterPro" id="IPR054613">
    <property type="entry name" value="Peptidase_S78_dom"/>
</dbReference>
<name>E7GMU5_CLOS6</name>
<feature type="domain" description="Prohead serine protease" evidence="5">
    <location>
        <begin position="21"/>
        <end position="92"/>
    </location>
</feature>
<feature type="region of interest" description="Disordered" evidence="4">
    <location>
        <begin position="151"/>
        <end position="179"/>
    </location>
</feature>
<organism evidence="6 7">
    <name type="scientific">Clostridium symbiosum (strain WAL-14163)</name>
    <dbReference type="NCBI Taxonomy" id="742740"/>
    <lineage>
        <taxon>Bacteria</taxon>
        <taxon>Bacillati</taxon>
        <taxon>Bacillota</taxon>
        <taxon>Clostridia</taxon>
        <taxon>Lachnospirales</taxon>
        <taxon>Lachnospiraceae</taxon>
        <taxon>Otoolea</taxon>
    </lineage>
</organism>